<organism evidence="1 2">
    <name type="scientific">Streptoalloteichus tenebrarius (strain ATCC 17920 / DSM 40477 / JCM 4838 / CBS 697.72 / NBRC 16177 / NCIMB 11028 / NRRL B-12390 / A12253. 1 / ISP 5477)</name>
    <name type="common">Streptomyces tenebrarius</name>
    <dbReference type="NCBI Taxonomy" id="1933"/>
    <lineage>
        <taxon>Bacteria</taxon>
        <taxon>Bacillati</taxon>
        <taxon>Actinomycetota</taxon>
        <taxon>Actinomycetes</taxon>
        <taxon>Pseudonocardiales</taxon>
        <taxon>Pseudonocardiaceae</taxon>
        <taxon>Streptoalloteichus</taxon>
    </lineage>
</organism>
<reference evidence="1 2" key="1">
    <citation type="submission" date="2022-06" db="EMBL/GenBank/DDBJ databases">
        <title>Genomic Encyclopedia of Archaeal and Bacterial Type Strains, Phase II (KMG-II): from individual species to whole genera.</title>
        <authorList>
            <person name="Goeker M."/>
        </authorList>
    </citation>
    <scope>NUCLEOTIDE SEQUENCE [LARGE SCALE GENOMIC DNA]</scope>
    <source>
        <strain evidence="1 2">DSM 40477</strain>
    </source>
</reference>
<gene>
    <name evidence="1" type="ORF">LX15_001184</name>
</gene>
<dbReference type="EMBL" id="JAMTCP010000004">
    <property type="protein sequence ID" value="MCP2257499.1"/>
    <property type="molecule type" value="Genomic_DNA"/>
</dbReference>
<dbReference type="RefSeq" id="WP_253668454.1">
    <property type="nucleotide sequence ID" value="NZ_JAMTCP010000004.1"/>
</dbReference>
<keyword evidence="2" id="KW-1185">Reference proteome</keyword>
<dbReference type="InterPro" id="IPR045499">
    <property type="entry name" value="DUF6492"/>
</dbReference>
<evidence type="ECO:0000313" key="2">
    <source>
        <dbReference type="Proteomes" id="UP001205311"/>
    </source>
</evidence>
<name>A0ABT1HPP9_STRSD</name>
<accession>A0ABT1HPP9</accession>
<comment type="caution">
    <text evidence="1">The sequence shown here is derived from an EMBL/GenBank/DDBJ whole genome shotgun (WGS) entry which is preliminary data.</text>
</comment>
<evidence type="ECO:0000313" key="1">
    <source>
        <dbReference type="EMBL" id="MCP2257499.1"/>
    </source>
</evidence>
<sequence length="338" mass="38274">MPAPATVTTGATVPDLPPVAVLVLAASKDLPGLGVCLSSILRHCRNPVSALHVVAQRFPHTPPVQDPRIIWIDERRCVPSTAEINAALLDTGRDPGNASWYFQQLVKLRCFDLLPQNTPDHVLVVDSDMALLRDTTFVDTRRRSLLPYGYPLYWRPGTRHHQLPPRHSALDAARRLVPGWRPLDPYSGMHHHMVFDRAILNDLTQRVRHAHPGPFWRAFLATANTEKWTGASEYVLYRHFAGQRFPHLVRHRHLRTVEIIQADEPSGFTLPELVEAARRTPLDAVGCHRFLHYTERLATMDYIPEALRESGTVRPVPLRLRLDHGLLTIDHAARPLTL</sequence>
<dbReference type="Proteomes" id="UP001205311">
    <property type="component" value="Unassembled WGS sequence"/>
</dbReference>
<proteinExistence type="predicted"/>
<dbReference type="Pfam" id="PF20102">
    <property type="entry name" value="DUF6492"/>
    <property type="match status" value="1"/>
</dbReference>
<protein>
    <submittedName>
        <fullName evidence="1">Uncharacterized protein</fullName>
    </submittedName>
</protein>